<feature type="domain" description="NR LBD" evidence="11">
    <location>
        <begin position="1045"/>
        <end position="1303"/>
    </location>
</feature>
<dbReference type="CDD" id="cd06956">
    <property type="entry name" value="NR_DBD_RXR"/>
    <property type="match status" value="1"/>
</dbReference>
<dbReference type="PROSITE" id="PS51843">
    <property type="entry name" value="NR_LBD"/>
    <property type="match status" value="1"/>
</dbReference>
<dbReference type="InterPro" id="IPR035500">
    <property type="entry name" value="NHR-like_dom_sf"/>
</dbReference>
<dbReference type="EMBL" id="LUCH01003610">
    <property type="protein sequence ID" value="KAF5399921.1"/>
    <property type="molecule type" value="Genomic_DNA"/>
</dbReference>
<dbReference type="SUPFAM" id="SSF57716">
    <property type="entry name" value="Glucocorticoid receptor-like (DNA-binding domain)"/>
    <property type="match status" value="1"/>
</dbReference>
<feature type="compositionally biased region" description="Polar residues" evidence="9">
    <location>
        <begin position="664"/>
        <end position="675"/>
    </location>
</feature>
<dbReference type="GO" id="GO:0043565">
    <property type="term" value="F:sequence-specific DNA binding"/>
    <property type="evidence" value="ECO:0007669"/>
    <property type="project" value="InterPro"/>
</dbReference>
<proteinExistence type="predicted"/>
<keyword evidence="3" id="KW-0862">Zinc</keyword>
<evidence type="ECO:0000256" key="1">
    <source>
        <dbReference type="ARBA" id="ARBA00022723"/>
    </source>
</evidence>
<dbReference type="PRINTS" id="PR00047">
    <property type="entry name" value="STROIDFINGER"/>
</dbReference>
<keyword evidence="1" id="KW-0479">Metal-binding</keyword>
<dbReference type="Gene3D" id="3.30.50.10">
    <property type="entry name" value="Erythroid Transcription Factor GATA-1, subunit A"/>
    <property type="match status" value="1"/>
</dbReference>
<keyword evidence="6" id="KW-0804">Transcription</keyword>
<evidence type="ECO:0008006" key="14">
    <source>
        <dbReference type="Google" id="ProtNLM"/>
    </source>
</evidence>
<keyword evidence="4" id="KW-0805">Transcription regulation</keyword>
<dbReference type="Proteomes" id="UP000748531">
    <property type="component" value="Unassembled WGS sequence"/>
</dbReference>
<keyword evidence="8" id="KW-0539">Nucleus</keyword>
<dbReference type="Pfam" id="PF00105">
    <property type="entry name" value="zf-C4"/>
    <property type="match status" value="1"/>
</dbReference>
<evidence type="ECO:0000256" key="2">
    <source>
        <dbReference type="ARBA" id="ARBA00022771"/>
    </source>
</evidence>
<evidence type="ECO:0000313" key="13">
    <source>
        <dbReference type="Proteomes" id="UP000748531"/>
    </source>
</evidence>
<dbReference type="SMART" id="SM00399">
    <property type="entry name" value="ZnF_C4"/>
    <property type="match status" value="1"/>
</dbReference>
<evidence type="ECO:0000259" key="11">
    <source>
        <dbReference type="PROSITE" id="PS51843"/>
    </source>
</evidence>
<keyword evidence="5" id="KW-0238">DNA-binding</keyword>
<dbReference type="Gene3D" id="1.10.565.10">
    <property type="entry name" value="Retinoid X Receptor"/>
    <property type="match status" value="1"/>
</dbReference>
<dbReference type="InterPro" id="IPR001628">
    <property type="entry name" value="Znf_hrmn_rcpt"/>
</dbReference>
<accession>A0A8J4WGV0</accession>
<dbReference type="SMART" id="SM00430">
    <property type="entry name" value="HOLI"/>
    <property type="match status" value="1"/>
</dbReference>
<dbReference type="PANTHER" id="PTHR24083">
    <property type="entry name" value="NUCLEAR HORMONE RECEPTOR"/>
    <property type="match status" value="1"/>
</dbReference>
<evidence type="ECO:0000256" key="4">
    <source>
        <dbReference type="ARBA" id="ARBA00023015"/>
    </source>
</evidence>
<dbReference type="SUPFAM" id="SSF48508">
    <property type="entry name" value="Nuclear receptor ligand-binding domain"/>
    <property type="match status" value="1"/>
</dbReference>
<dbReference type="GO" id="GO:0008270">
    <property type="term" value="F:zinc ion binding"/>
    <property type="evidence" value="ECO:0007669"/>
    <property type="project" value="UniProtKB-KW"/>
</dbReference>
<protein>
    <recommendedName>
        <fullName evidence="14">Retinoid X receptor</fullName>
    </recommendedName>
</protein>
<name>A0A8J4WGV0_9TREM</name>
<dbReference type="PRINTS" id="PR00398">
    <property type="entry name" value="STRDHORMONER"/>
</dbReference>
<dbReference type="PROSITE" id="PS51030">
    <property type="entry name" value="NUCLEAR_REC_DBD_2"/>
    <property type="match status" value="1"/>
</dbReference>
<evidence type="ECO:0000256" key="9">
    <source>
        <dbReference type="SAM" id="MobiDB-lite"/>
    </source>
</evidence>
<keyword evidence="2" id="KW-0863">Zinc-finger</keyword>
<keyword evidence="13" id="KW-1185">Reference proteome</keyword>
<gene>
    <name evidence="12" type="ORF">PHET_05756</name>
</gene>
<feature type="compositionally biased region" description="Polar residues" evidence="9">
    <location>
        <begin position="626"/>
        <end position="635"/>
    </location>
</feature>
<evidence type="ECO:0000256" key="7">
    <source>
        <dbReference type="ARBA" id="ARBA00023170"/>
    </source>
</evidence>
<dbReference type="Pfam" id="PF00104">
    <property type="entry name" value="Hormone_recep"/>
    <property type="match status" value="1"/>
</dbReference>
<dbReference type="InterPro" id="IPR013088">
    <property type="entry name" value="Znf_NHR/GATA"/>
</dbReference>
<dbReference type="GO" id="GO:0003700">
    <property type="term" value="F:DNA-binding transcription factor activity"/>
    <property type="evidence" value="ECO:0007669"/>
    <property type="project" value="InterPro"/>
</dbReference>
<feature type="region of interest" description="Disordered" evidence="9">
    <location>
        <begin position="589"/>
        <end position="657"/>
    </location>
</feature>
<reference evidence="12" key="1">
    <citation type="submission" date="2019-05" db="EMBL/GenBank/DDBJ databases">
        <title>Annotation for the trematode Paragonimus heterotremus.</title>
        <authorList>
            <person name="Choi Y.-J."/>
        </authorList>
    </citation>
    <scope>NUCLEOTIDE SEQUENCE</scope>
    <source>
        <strain evidence="12">LC</strain>
    </source>
</reference>
<organism evidence="12 13">
    <name type="scientific">Paragonimus heterotremus</name>
    <dbReference type="NCBI Taxonomy" id="100268"/>
    <lineage>
        <taxon>Eukaryota</taxon>
        <taxon>Metazoa</taxon>
        <taxon>Spiralia</taxon>
        <taxon>Lophotrochozoa</taxon>
        <taxon>Platyhelminthes</taxon>
        <taxon>Trematoda</taxon>
        <taxon>Digenea</taxon>
        <taxon>Plagiorchiida</taxon>
        <taxon>Troglotremata</taxon>
        <taxon>Troglotrematidae</taxon>
        <taxon>Paragonimus</taxon>
    </lineage>
</organism>
<keyword evidence="7" id="KW-0675">Receptor</keyword>
<dbReference type="OrthoDB" id="6244958at2759"/>
<feature type="domain" description="Nuclear receptor" evidence="10">
    <location>
        <begin position="826"/>
        <end position="901"/>
    </location>
</feature>
<evidence type="ECO:0000256" key="5">
    <source>
        <dbReference type="ARBA" id="ARBA00023125"/>
    </source>
</evidence>
<dbReference type="InterPro" id="IPR050274">
    <property type="entry name" value="Nuclear_hormone_rcpt_NR2"/>
</dbReference>
<sequence>MTSSSYSTPFSGILSHNGTVNHLLTVSGTDSSLLSSDASAGVPIPSSLNEDDQHRLLFLPTIITSDSCQHHSVIDPAGFTEEDIDKVTGSSFELISSLVDAEGLTEVDLVSTDTSSLTLLSTELNEGRRQKSTAAWSNHDTLSILRSLASTTVIGSSSPTVNTKVPQYIITESDSRQGHGKQPHQSLQMSNSVIISTPKMSPRPFIPAAQIEQNSLLDRLPPLRTCSVTITPTSDRVPSPSVLNEPIICPLTVHQPHLSLPECTWVPQSDSLYISHLTSETSYPVYSTLSTTILEPDRYDQPSLISPVFVGSGLSATHSSCHPCGDSTFYEHMSTSIPSSAIRSPLRVKTHLSSESSGSVSCISTPSTTHVPGLVESDNLMQVSLCPIPTPVTITFINVPSTSQPRPISTGITSTTPHFLHSERMPLRHTQSQPHDPSDPQLRYEMIAPSIYSMLTGQSSEAKRASSIESSPDSIYAAMLANGCLTSRAQSAAVVNRSVQQNQILSCKMWQPNVACSRVTHLPMHAKLSDWPVVPNIQTMDDPYRANVDSSFRFAVTTTSSGLFRHSPPMNITIQQHQNHALDVIKAAAGQRGRPRQPRTQPHRSAMGDAGGRPKPTTPRRPNGNQLPSEGSTVYSPRGLSHSVPRRQPTPSQSLQMDVSTCVNGIKSSQPNSELRLTPAEHVGNPRAYRERLYLDSTSYDVITPGLLTSTMDTTTPDSVDVQSSSSSTLCQLEPIPVLSPSAPAMKHFVGLSTFHTAEASSASTQHTVSVLSSPPPHFNAGGSGTSGAASQPPSGLRPTGRSTSISSGSSSGVSMSSSSGTNTICYTCAVCNDQAFGKHYGVFSCEGCKGFFKRTVRRELVYTCREKQCCPMDKRLRNRCQYCRYHKCVQVGMRREAVQEERQLLNQSVCAGSPVNSGSSPDRFCPSTFTLDDNSAQFDDHMIMFDPNPNEHSSTDQTISLPIDSTSCCMSPASVHSTLSPSVIQMPSRKSPSSVVFHETSQLAVHTETASALFCTSPPQAFDCLTVAERVLQERRQAWLDRSEKPGSKLGFSKKPVSTRLVPLPSDPYGSVDELPLTDEYLLPLLDLLAWSHHVPYFNQFLPEIRLVLLKSTCLELLLFQLVYRSTHPSTELARDSSPTVEQHRSMSPIIHPDYRLLGPLCAVDALATSSMLSSASSTTDPALHQLVENAASKLQPLHLYPSELGSLKLIMLLNPDAADFSPDVRSQVEAARDQVYAGLEFQCNQLWPGAPHGRMGRLLLRIPALHLLALRVRTLMERTGGLRLLVSELGRLFQCGMMFRTDSAARLTDVVISDDVVISPGFHAADAVPIVSSVPVIIVASSAAPDQSSSFPRYLDL</sequence>
<comment type="caution">
    <text evidence="12">The sequence shown here is derived from an EMBL/GenBank/DDBJ whole genome shotgun (WGS) entry which is preliminary data.</text>
</comment>
<evidence type="ECO:0000256" key="3">
    <source>
        <dbReference type="ARBA" id="ARBA00022833"/>
    </source>
</evidence>
<dbReference type="InterPro" id="IPR000536">
    <property type="entry name" value="Nucl_hrmn_rcpt_lig-bd"/>
</dbReference>
<dbReference type="InterPro" id="IPR001723">
    <property type="entry name" value="Nuclear_hrmn_rcpt"/>
</dbReference>
<evidence type="ECO:0000256" key="8">
    <source>
        <dbReference type="ARBA" id="ARBA00023242"/>
    </source>
</evidence>
<evidence type="ECO:0000259" key="10">
    <source>
        <dbReference type="PROSITE" id="PS51030"/>
    </source>
</evidence>
<dbReference type="PROSITE" id="PS00031">
    <property type="entry name" value="NUCLEAR_REC_DBD_1"/>
    <property type="match status" value="1"/>
</dbReference>
<evidence type="ECO:0000256" key="6">
    <source>
        <dbReference type="ARBA" id="ARBA00023163"/>
    </source>
</evidence>
<evidence type="ECO:0000313" key="12">
    <source>
        <dbReference type="EMBL" id="KAF5399921.1"/>
    </source>
</evidence>
<feature type="compositionally biased region" description="Low complexity" evidence="9">
    <location>
        <begin position="787"/>
        <end position="819"/>
    </location>
</feature>
<feature type="region of interest" description="Disordered" evidence="9">
    <location>
        <begin position="766"/>
        <end position="819"/>
    </location>
</feature>
<feature type="region of interest" description="Disordered" evidence="9">
    <location>
        <begin position="664"/>
        <end position="683"/>
    </location>
</feature>